<sequence>MLPVRVNVLLGIVLFGIIGLSFSGLNASRISVFTVSTDTVNVCGNSTTLTTSTVPGYSNPIWNDGTTGTSLNVTSSGDYWWQVTGTSVVTNGDFSAATTNATTRGFTSSYTYKSSSSTCNSCCCGILSLEGTYTINTDPHNIHTNFTSMGDHTTGTGQMLIVNGSATANVTVWTQSINVQPNTDYVFSAWATSVNPQNPAQLQFSIDGVPLGSTINPTSVDGNWQYFTTTWNSGNHSGSLPIALVNQNIATSGNDFAVDDIVFAPVYRKNIHLVLNPIPVLSLTGPHSACGTYDLTKTIVGYDPGTYNYVFKDSNGNVISNVNAGAITQSGTYTITEQNKLTGCTSAPVQTTVTIIPNPQKPGISS</sequence>
<dbReference type="Gene3D" id="2.60.120.260">
    <property type="entry name" value="Galactose-binding domain-like"/>
    <property type="match status" value="1"/>
</dbReference>
<evidence type="ECO:0000313" key="2">
    <source>
        <dbReference type="Proteomes" id="UP001500841"/>
    </source>
</evidence>
<dbReference type="RefSeq" id="WP_345106521.1">
    <property type="nucleotide sequence ID" value="NZ_BAABCV010000012.1"/>
</dbReference>
<proteinExistence type="predicted"/>
<protein>
    <recommendedName>
        <fullName evidence="3">CBM-cenC domain-containing protein</fullName>
    </recommendedName>
</protein>
<organism evidence="1 2">
    <name type="scientific">Mucilaginibacter panaciglaebae</name>
    <dbReference type="NCBI Taxonomy" id="502331"/>
    <lineage>
        <taxon>Bacteria</taxon>
        <taxon>Pseudomonadati</taxon>
        <taxon>Bacteroidota</taxon>
        <taxon>Sphingobacteriia</taxon>
        <taxon>Sphingobacteriales</taxon>
        <taxon>Sphingobacteriaceae</taxon>
        <taxon>Mucilaginibacter</taxon>
    </lineage>
</organism>
<dbReference type="EMBL" id="BAABCV010000012">
    <property type="protein sequence ID" value="GAA4103344.1"/>
    <property type="molecule type" value="Genomic_DNA"/>
</dbReference>
<name>A0ABP7X3E2_9SPHI</name>
<keyword evidence="2" id="KW-1185">Reference proteome</keyword>
<evidence type="ECO:0008006" key="3">
    <source>
        <dbReference type="Google" id="ProtNLM"/>
    </source>
</evidence>
<evidence type="ECO:0000313" key="1">
    <source>
        <dbReference type="EMBL" id="GAA4103344.1"/>
    </source>
</evidence>
<accession>A0ABP7X3E2</accession>
<reference evidence="2" key="1">
    <citation type="journal article" date="2019" name="Int. J. Syst. Evol. Microbiol.">
        <title>The Global Catalogue of Microorganisms (GCM) 10K type strain sequencing project: providing services to taxonomists for standard genome sequencing and annotation.</title>
        <authorList>
            <consortium name="The Broad Institute Genomics Platform"/>
            <consortium name="The Broad Institute Genome Sequencing Center for Infectious Disease"/>
            <person name="Wu L."/>
            <person name="Ma J."/>
        </authorList>
    </citation>
    <scope>NUCLEOTIDE SEQUENCE [LARGE SCALE GENOMIC DNA]</scope>
    <source>
        <strain evidence="2">JCM 17085</strain>
    </source>
</reference>
<comment type="caution">
    <text evidence="1">The sequence shown here is derived from an EMBL/GenBank/DDBJ whole genome shotgun (WGS) entry which is preliminary data.</text>
</comment>
<dbReference type="Proteomes" id="UP001500841">
    <property type="component" value="Unassembled WGS sequence"/>
</dbReference>
<gene>
    <name evidence="1" type="ORF">GCM10022392_30800</name>
</gene>